<gene>
    <name evidence="2" type="ORF">GCM10025780_25240</name>
</gene>
<accession>A0ABP8W2M6</accession>
<organism evidence="2 3">
    <name type="scientific">Frondihabitans cladoniiphilus</name>
    <dbReference type="NCBI Taxonomy" id="715785"/>
    <lineage>
        <taxon>Bacteria</taxon>
        <taxon>Bacillati</taxon>
        <taxon>Actinomycetota</taxon>
        <taxon>Actinomycetes</taxon>
        <taxon>Micrococcales</taxon>
        <taxon>Microbacteriaceae</taxon>
        <taxon>Frondihabitans</taxon>
    </lineage>
</organism>
<keyword evidence="3" id="KW-1185">Reference proteome</keyword>
<dbReference type="EMBL" id="BAABLM010000005">
    <property type="protein sequence ID" value="GAA4679170.1"/>
    <property type="molecule type" value="Genomic_DNA"/>
</dbReference>
<dbReference type="Proteomes" id="UP001501295">
    <property type="component" value="Unassembled WGS sequence"/>
</dbReference>
<dbReference type="SUPFAM" id="SSF49695">
    <property type="entry name" value="gamma-Crystallin-like"/>
    <property type="match status" value="1"/>
</dbReference>
<reference evidence="3" key="1">
    <citation type="journal article" date="2019" name="Int. J. Syst. Evol. Microbiol.">
        <title>The Global Catalogue of Microorganisms (GCM) 10K type strain sequencing project: providing services to taxonomists for standard genome sequencing and annotation.</title>
        <authorList>
            <consortium name="The Broad Institute Genomics Platform"/>
            <consortium name="The Broad Institute Genome Sequencing Center for Infectious Disease"/>
            <person name="Wu L."/>
            <person name="Ma J."/>
        </authorList>
    </citation>
    <scope>NUCLEOTIDE SEQUENCE [LARGE SCALE GENOMIC DNA]</scope>
    <source>
        <strain evidence="3">JCM 18956</strain>
    </source>
</reference>
<feature type="chain" id="PRO_5046022184" description="Beta/gamma crystallin 'Greek key' domain-containing protein" evidence="1">
    <location>
        <begin position="28"/>
        <end position="106"/>
    </location>
</feature>
<evidence type="ECO:0000313" key="2">
    <source>
        <dbReference type="EMBL" id="GAA4679170.1"/>
    </source>
</evidence>
<comment type="caution">
    <text evidence="2">The sequence shown here is derived from an EMBL/GenBank/DDBJ whole genome shotgun (WGS) entry which is preliminary data.</text>
</comment>
<evidence type="ECO:0000313" key="3">
    <source>
        <dbReference type="Proteomes" id="UP001501295"/>
    </source>
</evidence>
<keyword evidence="1" id="KW-0732">Signal</keyword>
<evidence type="ECO:0008006" key="4">
    <source>
        <dbReference type="Google" id="ProtNLM"/>
    </source>
</evidence>
<feature type="signal peptide" evidence="1">
    <location>
        <begin position="1"/>
        <end position="27"/>
    </location>
</feature>
<dbReference type="Gene3D" id="2.60.20.10">
    <property type="entry name" value="Crystallins"/>
    <property type="match status" value="1"/>
</dbReference>
<dbReference type="InterPro" id="IPR011024">
    <property type="entry name" value="G_crystallin-like"/>
</dbReference>
<protein>
    <recommendedName>
        <fullName evidence="4">Beta/gamma crystallin 'Greek key' domain-containing protein</fullName>
    </recommendedName>
</protein>
<evidence type="ECO:0000256" key="1">
    <source>
        <dbReference type="SAM" id="SignalP"/>
    </source>
</evidence>
<name>A0ABP8W2M6_9MICO</name>
<sequence length="106" mass="10984">MKKIIPVAAATTLAAAIAVGTAAPASAGIVLYQYNDYSTSLGDFGRGTTFVGSHANDKASSIRVGAPANYAILYQHRDRGGDSRRFAAGSPNLASWNFDNMTSSIG</sequence>
<proteinExistence type="predicted"/>
<dbReference type="RefSeq" id="WP_345376255.1">
    <property type="nucleotide sequence ID" value="NZ_BAABLM010000005.1"/>
</dbReference>